<organism evidence="1 2">
    <name type="scientific">Burkholderia pyrrocinia</name>
    <name type="common">Pseudomonas pyrrocinia</name>
    <dbReference type="NCBI Taxonomy" id="60550"/>
    <lineage>
        <taxon>Bacteria</taxon>
        <taxon>Pseudomonadati</taxon>
        <taxon>Pseudomonadota</taxon>
        <taxon>Betaproteobacteria</taxon>
        <taxon>Burkholderiales</taxon>
        <taxon>Burkholderiaceae</taxon>
        <taxon>Burkholderia</taxon>
        <taxon>Burkholderia cepacia complex</taxon>
    </lineage>
</organism>
<name>A0A087P161_BURPY</name>
<dbReference type="RefSeq" id="WP_034178827.1">
    <property type="nucleotide sequence ID" value="NZ_CADEQQ010000010.1"/>
</dbReference>
<gene>
    <name evidence="1" type="ORF">NA66_101350</name>
</gene>
<dbReference type="Proteomes" id="UP000247755">
    <property type="component" value="Unassembled WGS sequence"/>
</dbReference>
<reference evidence="1 2" key="1">
    <citation type="submission" date="2018-05" db="EMBL/GenBank/DDBJ databases">
        <title>Comparative genomics of bacterial root endophytes of switchgrass collected from native prairies over two seasons.</title>
        <authorList>
            <person name="Tang Y."/>
        </authorList>
    </citation>
    <scope>NUCLEOTIDE SEQUENCE [LARGE SCALE GENOMIC DNA]</scope>
    <source>
        <strain evidence="1 2">NFIX32</strain>
    </source>
</reference>
<evidence type="ECO:0000313" key="2">
    <source>
        <dbReference type="Proteomes" id="UP000247755"/>
    </source>
</evidence>
<evidence type="ECO:0000313" key="1">
    <source>
        <dbReference type="EMBL" id="PXX32204.1"/>
    </source>
</evidence>
<sequence length="74" mass="7939">MKGFRFGSALGSFYILPGNGGWEATFGNALLGAFSCPEVAADHISRGDCPQLSDMDTATLEVPHEIAEWEIVHV</sequence>
<proteinExistence type="predicted"/>
<protein>
    <submittedName>
        <fullName evidence="1">Uncharacterized protein</fullName>
    </submittedName>
</protein>
<accession>A0A087P161</accession>
<dbReference type="EMBL" id="QJJY01000013">
    <property type="protein sequence ID" value="PXX32204.1"/>
    <property type="molecule type" value="Genomic_DNA"/>
</dbReference>
<dbReference type="AlphaFoldDB" id="A0A087P161"/>
<comment type="caution">
    <text evidence="1">The sequence shown here is derived from an EMBL/GenBank/DDBJ whole genome shotgun (WGS) entry which is preliminary data.</text>
</comment>